<reference evidence="1" key="1">
    <citation type="submission" date="2014-11" db="EMBL/GenBank/DDBJ databases">
        <authorList>
            <person name="Amaro Gonzalez C."/>
        </authorList>
    </citation>
    <scope>NUCLEOTIDE SEQUENCE</scope>
</reference>
<protein>
    <submittedName>
        <fullName evidence="1">Uncharacterized protein</fullName>
    </submittedName>
</protein>
<sequence>MVPSIIRCECCISSIRLRWEGKSFTRKICRGFRLCRTASDQEETKPPASP</sequence>
<dbReference type="AlphaFoldDB" id="A0A0E9TQW7"/>
<evidence type="ECO:0000313" key="1">
    <source>
        <dbReference type="EMBL" id="JAH55260.1"/>
    </source>
</evidence>
<accession>A0A0E9TQW7</accession>
<proteinExistence type="predicted"/>
<reference evidence="1" key="2">
    <citation type="journal article" date="2015" name="Fish Shellfish Immunol.">
        <title>Early steps in the European eel (Anguilla anguilla)-Vibrio vulnificus interaction in the gills: Role of the RtxA13 toxin.</title>
        <authorList>
            <person name="Callol A."/>
            <person name="Pajuelo D."/>
            <person name="Ebbesson L."/>
            <person name="Teles M."/>
            <person name="MacKenzie S."/>
            <person name="Amaro C."/>
        </authorList>
    </citation>
    <scope>NUCLEOTIDE SEQUENCE</scope>
</reference>
<organism evidence="1">
    <name type="scientific">Anguilla anguilla</name>
    <name type="common">European freshwater eel</name>
    <name type="synonym">Muraena anguilla</name>
    <dbReference type="NCBI Taxonomy" id="7936"/>
    <lineage>
        <taxon>Eukaryota</taxon>
        <taxon>Metazoa</taxon>
        <taxon>Chordata</taxon>
        <taxon>Craniata</taxon>
        <taxon>Vertebrata</taxon>
        <taxon>Euteleostomi</taxon>
        <taxon>Actinopterygii</taxon>
        <taxon>Neopterygii</taxon>
        <taxon>Teleostei</taxon>
        <taxon>Anguilliformes</taxon>
        <taxon>Anguillidae</taxon>
        <taxon>Anguilla</taxon>
    </lineage>
</organism>
<name>A0A0E9TQW7_ANGAN</name>
<dbReference type="EMBL" id="GBXM01053317">
    <property type="protein sequence ID" value="JAH55260.1"/>
    <property type="molecule type" value="Transcribed_RNA"/>
</dbReference>